<keyword evidence="1" id="KW-0732">Signal</keyword>
<proteinExistence type="predicted"/>
<dbReference type="Proteomes" id="UP001501237">
    <property type="component" value="Unassembled WGS sequence"/>
</dbReference>
<dbReference type="Pfam" id="PF05257">
    <property type="entry name" value="CHAP"/>
    <property type="match status" value="1"/>
</dbReference>
<name>A0ABP6QDH3_9ACTN</name>
<dbReference type="EMBL" id="BAAAUV010000008">
    <property type="protein sequence ID" value="GAA3216037.1"/>
    <property type="molecule type" value="Genomic_DNA"/>
</dbReference>
<keyword evidence="4" id="KW-1185">Reference proteome</keyword>
<sequence>MSGRHRKHAHLSLKITGGLVAGAALASTFAMSAHADTPAQPALAAKAAALPQMPVPETGSMTTAGKPAGTVVKPGAKAAAPAAQKAAEVTAAQMIAKAKSQLGQKEDGKGETKFAHWYSKTSRAAETIARDGGDRKGYLKASWCDMFVSWTASEVGAQSIVGQDAWTVAHAKWFKANGKWGTTPKAGAIVFFDWGGSKSLDAIEHVGIVTGTSNGKINTIEGNTGNRVQLKTRSAGQIVGYGYPDYKAS</sequence>
<dbReference type="InterPro" id="IPR007921">
    <property type="entry name" value="CHAP_dom"/>
</dbReference>
<feature type="signal peptide" evidence="1">
    <location>
        <begin position="1"/>
        <end position="35"/>
    </location>
</feature>
<evidence type="ECO:0000256" key="1">
    <source>
        <dbReference type="SAM" id="SignalP"/>
    </source>
</evidence>
<organism evidence="3 4">
    <name type="scientific">Actinocorallia longicatena</name>
    <dbReference type="NCBI Taxonomy" id="111803"/>
    <lineage>
        <taxon>Bacteria</taxon>
        <taxon>Bacillati</taxon>
        <taxon>Actinomycetota</taxon>
        <taxon>Actinomycetes</taxon>
        <taxon>Streptosporangiales</taxon>
        <taxon>Thermomonosporaceae</taxon>
        <taxon>Actinocorallia</taxon>
    </lineage>
</organism>
<evidence type="ECO:0000259" key="2">
    <source>
        <dbReference type="Pfam" id="PF05257"/>
    </source>
</evidence>
<protein>
    <recommendedName>
        <fullName evidence="2">Peptidase C51 domain-containing protein</fullName>
    </recommendedName>
</protein>
<evidence type="ECO:0000313" key="3">
    <source>
        <dbReference type="EMBL" id="GAA3216037.1"/>
    </source>
</evidence>
<comment type="caution">
    <text evidence="3">The sequence shown here is derived from an EMBL/GenBank/DDBJ whole genome shotgun (WGS) entry which is preliminary data.</text>
</comment>
<feature type="domain" description="Peptidase C51" evidence="2">
    <location>
        <begin position="141"/>
        <end position="223"/>
    </location>
</feature>
<dbReference type="Gene3D" id="3.90.1720.10">
    <property type="entry name" value="endopeptidase domain like (from Nostoc punctiforme)"/>
    <property type="match status" value="1"/>
</dbReference>
<evidence type="ECO:0000313" key="4">
    <source>
        <dbReference type="Proteomes" id="UP001501237"/>
    </source>
</evidence>
<reference evidence="4" key="1">
    <citation type="journal article" date="2019" name="Int. J. Syst. Evol. Microbiol.">
        <title>The Global Catalogue of Microorganisms (GCM) 10K type strain sequencing project: providing services to taxonomists for standard genome sequencing and annotation.</title>
        <authorList>
            <consortium name="The Broad Institute Genomics Platform"/>
            <consortium name="The Broad Institute Genome Sequencing Center for Infectious Disease"/>
            <person name="Wu L."/>
            <person name="Ma J."/>
        </authorList>
    </citation>
    <scope>NUCLEOTIDE SEQUENCE [LARGE SCALE GENOMIC DNA]</scope>
    <source>
        <strain evidence="4">JCM 9377</strain>
    </source>
</reference>
<accession>A0ABP6QDH3</accession>
<dbReference type="RefSeq" id="WP_344829796.1">
    <property type="nucleotide sequence ID" value="NZ_BAAAUV010000008.1"/>
</dbReference>
<dbReference type="SUPFAM" id="SSF54001">
    <property type="entry name" value="Cysteine proteinases"/>
    <property type="match status" value="1"/>
</dbReference>
<feature type="chain" id="PRO_5045240316" description="Peptidase C51 domain-containing protein" evidence="1">
    <location>
        <begin position="36"/>
        <end position="249"/>
    </location>
</feature>
<dbReference type="InterPro" id="IPR038765">
    <property type="entry name" value="Papain-like_cys_pep_sf"/>
</dbReference>
<gene>
    <name evidence="3" type="ORF">GCM10010468_37850</name>
</gene>